<proteinExistence type="predicted"/>
<keyword evidence="2" id="KW-0812">Transmembrane</keyword>
<protein>
    <recommendedName>
        <fullName evidence="5">DUF4190 domain-containing protein</fullName>
    </recommendedName>
</protein>
<sequence>MTTQNGPHSGHHDPRTPAPFDFQGQTPPQDPRDRHAGPQGGPPPQWTSQGTPHWSAQAPGWGSQGPGWAPPGGPVAPPQPGPGAVPQQFAPGPQYDAPRAPAPAHRNGLALAALICGIVGVLFGLVPLLFWIAGTLAVVAIPLALASLGRAKRGEASRGLTWAGLGAGLASLVMAIIGASIFFTAVNQLSEDLQQSSDELTAYNQCLQDAGTDLDKMNACRLPS</sequence>
<gene>
    <name evidence="3" type="ORF">GCM10023215_42660</name>
</gene>
<dbReference type="RefSeq" id="WP_345382446.1">
    <property type="nucleotide sequence ID" value="NZ_BAABIC010000015.1"/>
</dbReference>
<keyword evidence="2" id="KW-1133">Transmembrane helix</keyword>
<feature type="transmembrane region" description="Helical" evidence="2">
    <location>
        <begin position="131"/>
        <end position="148"/>
    </location>
</feature>
<dbReference type="EMBL" id="BAABIC010000015">
    <property type="protein sequence ID" value="GAA4699580.1"/>
    <property type="molecule type" value="Genomic_DNA"/>
</dbReference>
<reference evidence="4" key="1">
    <citation type="journal article" date="2019" name="Int. J. Syst. Evol. Microbiol.">
        <title>The Global Catalogue of Microorganisms (GCM) 10K type strain sequencing project: providing services to taxonomists for standard genome sequencing and annotation.</title>
        <authorList>
            <consortium name="The Broad Institute Genomics Platform"/>
            <consortium name="The Broad Institute Genome Sequencing Center for Infectious Disease"/>
            <person name="Wu L."/>
            <person name="Ma J."/>
        </authorList>
    </citation>
    <scope>NUCLEOTIDE SEQUENCE [LARGE SCALE GENOMIC DNA]</scope>
    <source>
        <strain evidence="4">JCM 18055</strain>
    </source>
</reference>
<evidence type="ECO:0000313" key="3">
    <source>
        <dbReference type="EMBL" id="GAA4699580.1"/>
    </source>
</evidence>
<evidence type="ECO:0000313" key="4">
    <source>
        <dbReference type="Proteomes" id="UP001500325"/>
    </source>
</evidence>
<feature type="compositionally biased region" description="Pro residues" evidence="1">
    <location>
        <begin position="68"/>
        <end position="83"/>
    </location>
</feature>
<comment type="caution">
    <text evidence="3">The sequence shown here is derived from an EMBL/GenBank/DDBJ whole genome shotgun (WGS) entry which is preliminary data.</text>
</comment>
<evidence type="ECO:0008006" key="5">
    <source>
        <dbReference type="Google" id="ProtNLM"/>
    </source>
</evidence>
<evidence type="ECO:0000256" key="1">
    <source>
        <dbReference type="SAM" id="MobiDB-lite"/>
    </source>
</evidence>
<feature type="transmembrane region" description="Helical" evidence="2">
    <location>
        <begin position="108"/>
        <end position="125"/>
    </location>
</feature>
<feature type="region of interest" description="Disordered" evidence="1">
    <location>
        <begin position="1"/>
        <end position="103"/>
    </location>
</feature>
<dbReference type="Proteomes" id="UP001500325">
    <property type="component" value="Unassembled WGS sequence"/>
</dbReference>
<name>A0ABP8X5E7_9PSEU</name>
<evidence type="ECO:0000256" key="2">
    <source>
        <dbReference type="SAM" id="Phobius"/>
    </source>
</evidence>
<organism evidence="3 4">
    <name type="scientific">Pseudonocardia yuanmonensis</name>
    <dbReference type="NCBI Taxonomy" id="1095914"/>
    <lineage>
        <taxon>Bacteria</taxon>
        <taxon>Bacillati</taxon>
        <taxon>Actinomycetota</taxon>
        <taxon>Actinomycetes</taxon>
        <taxon>Pseudonocardiales</taxon>
        <taxon>Pseudonocardiaceae</taxon>
        <taxon>Pseudonocardia</taxon>
    </lineage>
</organism>
<keyword evidence="2" id="KW-0472">Membrane</keyword>
<keyword evidence="4" id="KW-1185">Reference proteome</keyword>
<feature type="transmembrane region" description="Helical" evidence="2">
    <location>
        <begin position="160"/>
        <end position="183"/>
    </location>
</feature>
<accession>A0ABP8X5E7</accession>
<feature type="compositionally biased region" description="Low complexity" evidence="1">
    <location>
        <begin position="84"/>
        <end position="94"/>
    </location>
</feature>